<feature type="compositionally biased region" description="Basic and acidic residues" evidence="3">
    <location>
        <begin position="556"/>
        <end position="573"/>
    </location>
</feature>
<gene>
    <name evidence="4" type="ORF">C7450_1146</name>
</gene>
<feature type="region of interest" description="Disordered" evidence="3">
    <location>
        <begin position="554"/>
        <end position="573"/>
    </location>
</feature>
<evidence type="ECO:0000256" key="2">
    <source>
        <dbReference type="ARBA" id="ARBA00022803"/>
    </source>
</evidence>
<dbReference type="Gene3D" id="1.25.40.10">
    <property type="entry name" value="Tetratricopeptide repeat domain"/>
    <property type="match status" value="3"/>
</dbReference>
<evidence type="ECO:0000313" key="5">
    <source>
        <dbReference type="Proteomes" id="UP000248021"/>
    </source>
</evidence>
<reference evidence="4 5" key="1">
    <citation type="submission" date="2018-05" db="EMBL/GenBank/DDBJ databases">
        <title>Genomic Encyclopedia of Type Strains, Phase IV (KMG-IV): sequencing the most valuable type-strain genomes for metagenomic binning, comparative biology and taxonomic classification.</title>
        <authorList>
            <person name="Goeker M."/>
        </authorList>
    </citation>
    <scope>NUCLEOTIDE SEQUENCE [LARGE SCALE GENOMIC DNA]</scope>
    <source>
        <strain evidence="4 5">DSM 6462</strain>
    </source>
</reference>
<dbReference type="PANTHER" id="PTHR45586">
    <property type="entry name" value="TPR REPEAT-CONTAINING PROTEIN PA4667"/>
    <property type="match status" value="1"/>
</dbReference>
<dbReference type="AlphaFoldDB" id="A0A2V3TVR2"/>
<dbReference type="PANTHER" id="PTHR45586:SF14">
    <property type="entry name" value="TETRATRICOPEPTIDE TPR_2 REPEAT PROTEIN"/>
    <property type="match status" value="1"/>
</dbReference>
<protein>
    <submittedName>
        <fullName evidence="4">Tetratricopeptide repeat protein</fullName>
    </submittedName>
</protein>
<dbReference type="EMBL" id="QJJK01000014">
    <property type="protein sequence ID" value="PXW53130.1"/>
    <property type="molecule type" value="Genomic_DNA"/>
</dbReference>
<sequence length="573" mass="62756">MGIMDLLSTRAEGALCAGQRLLHEQSYREAEAAFVLAHTAEPRAEAPLLGLCRVSYATRNWRDLDRWTRRLVALAPSNLEGQLLRARACNAERQWPAAAAAWAVVAQGRPDWPEAQFQLARARLRSGDVAGADEAGSRLAGLSPRTPLNADLLGQLALERGQCEAAASFFKALAKEDPAAGRRRFEAMCQARHHRGIAIMARTVLEGEPGTDAGRAPAIQHGLQEGLQEAPQEALQEALQALAARAVAQERNGHLDEAFQDHTAILLADPDDVSAQRGRTRIRRILQIAAQDALRSEDWNAALGAFRRLVQLDGSDLDSHIQLGRLLMRQRDWASAVPAWQTVVAASPQLVEAQIQLARALDRSDSPGAALSQWHRVLALSPDNAEAREMLEQAPRRMLDHVRRLVDAGDLTQAVEALKLAQTFAPDDPDLIRRTDHVGRRLLQAMRAAFKASDWDAILAISAATRALRPDDAEVHLLTGRAAMARRQYDLAIPAWNALAVIDPARGPMCRLQLARCYVRSGRFPEAGPIIGAILAETPDHVEAQAMRSQFLATGRDNHADARMRTEPRANPT</sequence>
<evidence type="ECO:0000256" key="3">
    <source>
        <dbReference type="SAM" id="MobiDB-lite"/>
    </source>
</evidence>
<dbReference type="RefSeq" id="WP_110377665.1">
    <property type="nucleotide sequence ID" value="NZ_JAHBRY010000001.1"/>
</dbReference>
<proteinExistence type="predicted"/>
<dbReference type="SMART" id="SM00028">
    <property type="entry name" value="TPR"/>
    <property type="match status" value="6"/>
</dbReference>
<dbReference type="OrthoDB" id="146908at2"/>
<keyword evidence="1" id="KW-0677">Repeat</keyword>
<evidence type="ECO:0000256" key="1">
    <source>
        <dbReference type="ARBA" id="ARBA00022737"/>
    </source>
</evidence>
<dbReference type="Pfam" id="PF13432">
    <property type="entry name" value="TPR_16"/>
    <property type="match status" value="2"/>
</dbReference>
<name>A0A2V3TVR2_9HYPH</name>
<keyword evidence="5" id="KW-1185">Reference proteome</keyword>
<dbReference type="InterPro" id="IPR051012">
    <property type="entry name" value="CellSynth/LPSAsmb/PSIAsmb"/>
</dbReference>
<organism evidence="4 5">
    <name type="scientific">Chelatococcus asaccharovorans</name>
    <dbReference type="NCBI Taxonomy" id="28210"/>
    <lineage>
        <taxon>Bacteria</taxon>
        <taxon>Pseudomonadati</taxon>
        <taxon>Pseudomonadota</taxon>
        <taxon>Alphaproteobacteria</taxon>
        <taxon>Hyphomicrobiales</taxon>
        <taxon>Chelatococcaceae</taxon>
        <taxon>Chelatococcus</taxon>
    </lineage>
</organism>
<evidence type="ECO:0000313" key="4">
    <source>
        <dbReference type="EMBL" id="PXW53130.1"/>
    </source>
</evidence>
<keyword evidence="2" id="KW-0802">TPR repeat</keyword>
<dbReference type="InterPro" id="IPR019734">
    <property type="entry name" value="TPR_rpt"/>
</dbReference>
<dbReference type="Proteomes" id="UP000248021">
    <property type="component" value="Unassembled WGS sequence"/>
</dbReference>
<comment type="caution">
    <text evidence="4">The sequence shown here is derived from an EMBL/GenBank/DDBJ whole genome shotgun (WGS) entry which is preliminary data.</text>
</comment>
<dbReference type="InterPro" id="IPR011990">
    <property type="entry name" value="TPR-like_helical_dom_sf"/>
</dbReference>
<accession>A0A2V3TVR2</accession>
<dbReference type="SUPFAM" id="SSF48452">
    <property type="entry name" value="TPR-like"/>
    <property type="match status" value="2"/>
</dbReference>